<dbReference type="EMBL" id="DVNK01000037">
    <property type="protein sequence ID" value="HIU46708.1"/>
    <property type="molecule type" value="Genomic_DNA"/>
</dbReference>
<reference evidence="2" key="2">
    <citation type="journal article" date="2021" name="PeerJ">
        <title>Extensive microbial diversity within the chicken gut microbiome revealed by metagenomics and culture.</title>
        <authorList>
            <person name="Gilroy R."/>
            <person name="Ravi A."/>
            <person name="Getino M."/>
            <person name="Pursley I."/>
            <person name="Horton D.L."/>
            <person name="Alikhan N.F."/>
            <person name="Baker D."/>
            <person name="Gharbi K."/>
            <person name="Hall N."/>
            <person name="Watson M."/>
            <person name="Adriaenssens E.M."/>
            <person name="Foster-Nyarko E."/>
            <person name="Jarju S."/>
            <person name="Secka A."/>
            <person name="Antonio M."/>
            <person name="Oren A."/>
            <person name="Chaudhuri R.R."/>
            <person name="La Ragione R."/>
            <person name="Hildebrand F."/>
            <person name="Pallen M.J."/>
        </authorList>
    </citation>
    <scope>NUCLEOTIDE SEQUENCE</scope>
    <source>
        <strain evidence="2">ChiSxjej2B14-8506</strain>
    </source>
</reference>
<comment type="caution">
    <text evidence="2">The sequence shown here is derived from an EMBL/GenBank/DDBJ whole genome shotgun (WGS) entry which is preliminary data.</text>
</comment>
<dbReference type="InterPro" id="IPR036249">
    <property type="entry name" value="Thioredoxin-like_sf"/>
</dbReference>
<evidence type="ECO:0000313" key="3">
    <source>
        <dbReference type="Proteomes" id="UP000824123"/>
    </source>
</evidence>
<organism evidence="2 3">
    <name type="scientific">Candidatus Fimadaptatus faecigallinarum</name>
    <dbReference type="NCBI Taxonomy" id="2840814"/>
    <lineage>
        <taxon>Bacteria</taxon>
        <taxon>Bacillati</taxon>
        <taxon>Bacillota</taxon>
        <taxon>Clostridia</taxon>
        <taxon>Eubacteriales</taxon>
        <taxon>Candidatus Fimadaptatus</taxon>
    </lineage>
</organism>
<name>A0A9D1LRJ2_9FIRM</name>
<dbReference type="CDD" id="cd02947">
    <property type="entry name" value="TRX_family"/>
    <property type="match status" value="1"/>
</dbReference>
<dbReference type="AlphaFoldDB" id="A0A9D1LRJ2"/>
<proteinExistence type="predicted"/>
<dbReference type="Pfam" id="PF13192">
    <property type="entry name" value="Thioredoxin_3"/>
    <property type="match status" value="1"/>
</dbReference>
<feature type="domain" description="Thioredoxin-like fold" evidence="1">
    <location>
        <begin position="10"/>
        <end position="81"/>
    </location>
</feature>
<sequence>MKAVKYFYLANCPYCRKADDYIKSLCRLNPDYGKIEIERIEESEQPELAAQYDYYYVPTFYVDGVKLHEGVATLEKVKAVLDAALR</sequence>
<reference evidence="2" key="1">
    <citation type="submission" date="2020-10" db="EMBL/GenBank/DDBJ databases">
        <authorList>
            <person name="Gilroy R."/>
        </authorList>
    </citation>
    <scope>NUCLEOTIDE SEQUENCE</scope>
    <source>
        <strain evidence="2">ChiSxjej2B14-8506</strain>
    </source>
</reference>
<dbReference type="PROSITE" id="PS51354">
    <property type="entry name" value="GLUTAREDOXIN_2"/>
    <property type="match status" value="1"/>
</dbReference>
<gene>
    <name evidence="2" type="ORF">IAC59_05575</name>
</gene>
<protein>
    <submittedName>
        <fullName evidence="2">Thioredoxin family protein</fullName>
    </submittedName>
</protein>
<dbReference type="SUPFAM" id="SSF52833">
    <property type="entry name" value="Thioredoxin-like"/>
    <property type="match status" value="1"/>
</dbReference>
<dbReference type="Gene3D" id="3.40.30.10">
    <property type="entry name" value="Glutaredoxin"/>
    <property type="match status" value="1"/>
</dbReference>
<evidence type="ECO:0000259" key="1">
    <source>
        <dbReference type="Pfam" id="PF13192"/>
    </source>
</evidence>
<dbReference type="Proteomes" id="UP000824123">
    <property type="component" value="Unassembled WGS sequence"/>
</dbReference>
<evidence type="ECO:0000313" key="2">
    <source>
        <dbReference type="EMBL" id="HIU46708.1"/>
    </source>
</evidence>
<dbReference type="InterPro" id="IPR012336">
    <property type="entry name" value="Thioredoxin-like_fold"/>
</dbReference>
<accession>A0A9D1LRJ2</accession>